<gene>
    <name evidence="2" type="ORF">ACT18_20480</name>
</gene>
<dbReference type="PATRIC" id="fig|354243.3.peg.4230"/>
<reference evidence="2 3" key="1">
    <citation type="submission" date="2015-06" db="EMBL/GenBank/DDBJ databases">
        <title>Genome sequence of Mycobacterium kumamotonense strain Roo.</title>
        <authorList>
            <person name="Greninger A.L."/>
            <person name="Cunningham G."/>
            <person name="Miller S."/>
        </authorList>
    </citation>
    <scope>NUCLEOTIDE SEQUENCE [LARGE SCALE GENOMIC DNA]</scope>
    <source>
        <strain evidence="2 3">Roo</strain>
    </source>
</reference>
<dbReference type="OrthoDB" id="4617536at2"/>
<accession>A0A1B8SAX5</accession>
<dbReference type="AlphaFoldDB" id="A0A1B8SAX5"/>
<keyword evidence="3" id="KW-1185">Reference proteome</keyword>
<dbReference type="InterPro" id="IPR036689">
    <property type="entry name" value="ESAT-6-like_sf"/>
</dbReference>
<name>A0A1B8SAX5_9MYCO</name>
<dbReference type="SUPFAM" id="SSF140453">
    <property type="entry name" value="EsxAB dimer-like"/>
    <property type="match status" value="1"/>
</dbReference>
<feature type="region of interest" description="Disordered" evidence="1">
    <location>
        <begin position="76"/>
        <end position="95"/>
    </location>
</feature>
<dbReference type="RefSeq" id="WP_019738651.1">
    <property type="nucleotide sequence ID" value="NZ_LFOE01000045.1"/>
</dbReference>
<dbReference type="Gene3D" id="1.10.287.1060">
    <property type="entry name" value="ESAT-6-like"/>
    <property type="match status" value="1"/>
</dbReference>
<evidence type="ECO:0000313" key="2">
    <source>
        <dbReference type="EMBL" id="OBY29895.1"/>
    </source>
</evidence>
<dbReference type="EMBL" id="LFOE01000045">
    <property type="protein sequence ID" value="OBY29895.1"/>
    <property type="molecule type" value="Genomic_DNA"/>
</dbReference>
<proteinExistence type="predicted"/>
<sequence>MPGFVGADVDQLRALSRRFAAAADRLRGVMTEVSNRVDSVHWVGADVDRFRARWRGESLAQLRSAAEALRAAATTLQRNAEEQEQASSAGAGIAAGGFGLGPPRHAWGWPGDGGATPWFLNPGGGIPDPGMTPTLPSLNNAAGPQWSFPNPFDEYRDFVGQTPIWPISIGTAIGMTPLGGAMHYADAAALAFDDRLGAGERVADGAGFAADLVGGRLRQAGFDSRNPVLYLSGVATSQWGDVVSEFAKADFSPATVANNIDFVAAHPGEAFDAARDAVVNYIPKLISNFSFNPFGK</sequence>
<protein>
    <recommendedName>
        <fullName evidence="4">WXG100 family type VII secretion target</fullName>
    </recommendedName>
</protein>
<dbReference type="Proteomes" id="UP000092668">
    <property type="component" value="Unassembled WGS sequence"/>
</dbReference>
<evidence type="ECO:0008006" key="4">
    <source>
        <dbReference type="Google" id="ProtNLM"/>
    </source>
</evidence>
<evidence type="ECO:0000256" key="1">
    <source>
        <dbReference type="SAM" id="MobiDB-lite"/>
    </source>
</evidence>
<organism evidence="2 3">
    <name type="scientific">Mycolicibacter kumamotonensis</name>
    <dbReference type="NCBI Taxonomy" id="354243"/>
    <lineage>
        <taxon>Bacteria</taxon>
        <taxon>Bacillati</taxon>
        <taxon>Actinomycetota</taxon>
        <taxon>Actinomycetes</taxon>
        <taxon>Mycobacteriales</taxon>
        <taxon>Mycobacteriaceae</taxon>
        <taxon>Mycolicibacter</taxon>
    </lineage>
</organism>
<evidence type="ECO:0000313" key="3">
    <source>
        <dbReference type="Proteomes" id="UP000092668"/>
    </source>
</evidence>
<comment type="caution">
    <text evidence="2">The sequence shown here is derived from an EMBL/GenBank/DDBJ whole genome shotgun (WGS) entry which is preliminary data.</text>
</comment>